<evidence type="ECO:0000259" key="16">
    <source>
        <dbReference type="PROSITE" id="PS50137"/>
    </source>
</evidence>
<evidence type="ECO:0000313" key="18">
    <source>
        <dbReference type="EMBL" id="VVC75814.1"/>
    </source>
</evidence>
<keyword evidence="10 15" id="KW-0479">Metal-binding</keyword>
<dbReference type="SMART" id="SM00535">
    <property type="entry name" value="RIBOc"/>
    <property type="match status" value="1"/>
</dbReference>
<evidence type="ECO:0000256" key="9">
    <source>
        <dbReference type="ARBA" id="ARBA00022722"/>
    </source>
</evidence>
<evidence type="ECO:0000256" key="11">
    <source>
        <dbReference type="ARBA" id="ARBA00022759"/>
    </source>
</evidence>
<dbReference type="PANTHER" id="PTHR11207">
    <property type="entry name" value="RIBONUCLEASE III"/>
    <property type="match status" value="1"/>
</dbReference>
<feature type="active site" evidence="15">
    <location>
        <position position="41"/>
    </location>
</feature>
<evidence type="ECO:0000256" key="13">
    <source>
        <dbReference type="ARBA" id="ARBA00022842"/>
    </source>
</evidence>
<sequence length="221" mass="24632">MSDELSLKLNYEFKQPKYLKIALTHRSKGGEHNERLEFLGDAVVNFVIAEILYQQFSKATEGELSRWRASLVNRDTLADLAKEFGLGRFLFLGPGELRSGGSERQSILSCAMEAIIGAVYLDGGFDTARRKIAEWYSPLLQSLSSASNHKDPKTLLQEYLQSRRMALPVYKVEAISGEAHQQVFTVSCAVEGLEQQTLGKGTSRRRAEQDAAQAMLSALKK</sequence>
<dbReference type="GO" id="GO:0046872">
    <property type="term" value="F:metal ion binding"/>
    <property type="evidence" value="ECO:0007669"/>
    <property type="project" value="UniProtKB-KW"/>
</dbReference>
<comment type="subunit">
    <text evidence="4 15">Homodimer.</text>
</comment>
<dbReference type="GO" id="GO:0004525">
    <property type="term" value="F:ribonuclease III activity"/>
    <property type="evidence" value="ECO:0007669"/>
    <property type="project" value="UniProtKB-UniRule"/>
</dbReference>
<dbReference type="PANTHER" id="PTHR11207:SF0">
    <property type="entry name" value="RIBONUCLEASE 3"/>
    <property type="match status" value="1"/>
</dbReference>
<evidence type="ECO:0000256" key="6">
    <source>
        <dbReference type="ARBA" id="ARBA00022552"/>
    </source>
</evidence>
<dbReference type="FunFam" id="1.10.1520.10:FF:000001">
    <property type="entry name" value="Ribonuclease 3"/>
    <property type="match status" value="1"/>
</dbReference>
<keyword evidence="8 15" id="KW-0819">tRNA processing</keyword>
<dbReference type="GO" id="GO:0008033">
    <property type="term" value="P:tRNA processing"/>
    <property type="evidence" value="ECO:0007669"/>
    <property type="project" value="UniProtKB-KW"/>
</dbReference>
<comment type="function">
    <text evidence="15">Digests double-stranded RNA. Involved in the processing of primary rRNA transcript to yield the immediate precursors to the large and small rRNAs (23S and 16S). Processes some mRNAs, and tRNAs when they are encoded in the rRNA operon. Processes pre-crRNA and tracrRNA of type II CRISPR loci if present in the organism.</text>
</comment>
<dbReference type="FunFam" id="3.30.160.20:FF:000003">
    <property type="entry name" value="Ribonuclease 3"/>
    <property type="match status" value="1"/>
</dbReference>
<dbReference type="PROSITE" id="PS50142">
    <property type="entry name" value="RNASE_3_2"/>
    <property type="match status" value="1"/>
</dbReference>
<comment type="subcellular location">
    <subcellularLocation>
        <location evidence="2 15">Cytoplasm</location>
    </subcellularLocation>
</comment>
<dbReference type="Pfam" id="PF14622">
    <property type="entry name" value="Ribonucleas_3_3"/>
    <property type="match status" value="1"/>
</dbReference>
<dbReference type="Gene3D" id="1.10.1520.10">
    <property type="entry name" value="Ribonuclease III domain"/>
    <property type="match status" value="1"/>
</dbReference>
<keyword evidence="12 15" id="KW-0378">Hydrolase</keyword>
<proteinExistence type="inferred from homology"/>
<dbReference type="EC" id="3.1.26.3" evidence="15"/>
<dbReference type="OrthoDB" id="9805026at2"/>
<evidence type="ECO:0000256" key="7">
    <source>
        <dbReference type="ARBA" id="ARBA00022664"/>
    </source>
</evidence>
<dbReference type="RefSeq" id="WP_148339089.1">
    <property type="nucleotide sequence ID" value="NZ_LR699119.1"/>
</dbReference>
<evidence type="ECO:0000256" key="5">
    <source>
        <dbReference type="ARBA" id="ARBA00022490"/>
    </source>
</evidence>
<comment type="cofactor">
    <cofactor evidence="15">
        <name>Mg(2+)</name>
        <dbReference type="ChEBI" id="CHEBI:18420"/>
    </cofactor>
</comment>
<evidence type="ECO:0000256" key="4">
    <source>
        <dbReference type="ARBA" id="ARBA00011738"/>
    </source>
</evidence>
<reference evidence="18 19" key="1">
    <citation type="submission" date="2019-08" db="EMBL/GenBank/DDBJ databases">
        <authorList>
            <person name="Guy L."/>
        </authorList>
    </citation>
    <scope>NUCLEOTIDE SEQUENCE [LARGE SCALE GENOMIC DNA]</scope>
    <source>
        <strain evidence="18 19">SGT-108</strain>
    </source>
</reference>
<evidence type="ECO:0000256" key="2">
    <source>
        <dbReference type="ARBA" id="ARBA00004496"/>
    </source>
</evidence>
<comment type="catalytic activity">
    <reaction evidence="1 15">
        <text>Endonucleolytic cleavage to 5'-phosphomonoester.</text>
        <dbReference type="EC" id="3.1.26.3"/>
    </reaction>
</comment>
<keyword evidence="13 15" id="KW-0460">Magnesium</keyword>
<dbReference type="GO" id="GO:0010468">
    <property type="term" value="P:regulation of gene expression"/>
    <property type="evidence" value="ECO:0007669"/>
    <property type="project" value="TreeGrafter"/>
</dbReference>
<feature type="binding site" evidence="15">
    <location>
        <position position="37"/>
    </location>
    <ligand>
        <name>Mg(2+)</name>
        <dbReference type="ChEBI" id="CHEBI:18420"/>
    </ligand>
</feature>
<dbReference type="CDD" id="cd00593">
    <property type="entry name" value="RIBOc"/>
    <property type="match status" value="1"/>
</dbReference>
<dbReference type="AlphaFoldDB" id="A0A5E4PG48"/>
<dbReference type="GO" id="GO:0005737">
    <property type="term" value="C:cytoplasm"/>
    <property type="evidence" value="ECO:0007669"/>
    <property type="project" value="UniProtKB-SubCell"/>
</dbReference>
<feature type="domain" description="RNase III" evidence="17">
    <location>
        <begin position="2"/>
        <end position="124"/>
    </location>
</feature>
<evidence type="ECO:0000256" key="15">
    <source>
        <dbReference type="HAMAP-Rule" id="MF_00104"/>
    </source>
</evidence>
<dbReference type="EMBL" id="LR699119">
    <property type="protein sequence ID" value="VVC75814.1"/>
    <property type="molecule type" value="Genomic_DNA"/>
</dbReference>
<organism evidence="18 19">
    <name type="scientific">Aquicella siphonis</name>
    <dbReference type="NCBI Taxonomy" id="254247"/>
    <lineage>
        <taxon>Bacteria</taxon>
        <taxon>Pseudomonadati</taxon>
        <taxon>Pseudomonadota</taxon>
        <taxon>Gammaproteobacteria</taxon>
        <taxon>Legionellales</taxon>
        <taxon>Coxiellaceae</taxon>
        <taxon>Aquicella</taxon>
    </lineage>
</organism>
<dbReference type="KEGG" id="asip:AQUSIP_11110"/>
<dbReference type="Pfam" id="PF00035">
    <property type="entry name" value="dsrm"/>
    <property type="match status" value="1"/>
</dbReference>
<feature type="binding site" evidence="15">
    <location>
        <position position="113"/>
    </location>
    <ligand>
        <name>Mg(2+)</name>
        <dbReference type="ChEBI" id="CHEBI:18420"/>
    </ligand>
</feature>
<dbReference type="GO" id="GO:0003725">
    <property type="term" value="F:double-stranded RNA binding"/>
    <property type="evidence" value="ECO:0007669"/>
    <property type="project" value="TreeGrafter"/>
</dbReference>
<evidence type="ECO:0000256" key="3">
    <source>
        <dbReference type="ARBA" id="ARBA00010183"/>
    </source>
</evidence>
<dbReference type="PROSITE" id="PS50137">
    <property type="entry name" value="DS_RBD"/>
    <property type="match status" value="1"/>
</dbReference>
<keyword evidence="5 15" id="KW-0963">Cytoplasm</keyword>
<evidence type="ECO:0000256" key="8">
    <source>
        <dbReference type="ARBA" id="ARBA00022694"/>
    </source>
</evidence>
<feature type="active site" evidence="15">
    <location>
        <position position="113"/>
    </location>
</feature>
<keyword evidence="11 15" id="KW-0255">Endonuclease</keyword>
<dbReference type="CDD" id="cd10845">
    <property type="entry name" value="DSRM_RNAse_III_family"/>
    <property type="match status" value="1"/>
</dbReference>
<dbReference type="PROSITE" id="PS00517">
    <property type="entry name" value="RNASE_3_1"/>
    <property type="match status" value="1"/>
</dbReference>
<keyword evidence="14 15" id="KW-0694">RNA-binding</keyword>
<dbReference type="InterPro" id="IPR014720">
    <property type="entry name" value="dsRBD_dom"/>
</dbReference>
<keyword evidence="7 15" id="KW-0507">mRNA processing</keyword>
<comment type="caution">
    <text evidence="15">Lacks conserved residue(s) required for the propagation of feature annotation.</text>
</comment>
<evidence type="ECO:0000259" key="17">
    <source>
        <dbReference type="PROSITE" id="PS50142"/>
    </source>
</evidence>
<name>A0A5E4PG48_9COXI</name>
<feature type="domain" description="DRBM" evidence="16">
    <location>
        <begin position="151"/>
        <end position="221"/>
    </location>
</feature>
<comment type="similarity">
    <text evidence="3">Belongs to the ribonuclease III family.</text>
</comment>
<evidence type="ECO:0000256" key="10">
    <source>
        <dbReference type="ARBA" id="ARBA00022723"/>
    </source>
</evidence>
<dbReference type="GO" id="GO:0006397">
    <property type="term" value="P:mRNA processing"/>
    <property type="evidence" value="ECO:0007669"/>
    <property type="project" value="UniProtKB-UniRule"/>
</dbReference>
<keyword evidence="9 15" id="KW-0540">Nuclease</keyword>
<dbReference type="Gene3D" id="3.30.160.20">
    <property type="match status" value="1"/>
</dbReference>
<keyword evidence="19" id="KW-1185">Reference proteome</keyword>
<evidence type="ECO:0000256" key="12">
    <source>
        <dbReference type="ARBA" id="ARBA00022801"/>
    </source>
</evidence>
<keyword evidence="15" id="KW-0699">rRNA-binding</keyword>
<dbReference type="GO" id="GO:0006364">
    <property type="term" value="P:rRNA processing"/>
    <property type="evidence" value="ECO:0007669"/>
    <property type="project" value="UniProtKB-UniRule"/>
</dbReference>
<protein>
    <recommendedName>
        <fullName evidence="15">Ribonuclease 3</fullName>
        <ecNumber evidence="15">3.1.26.3</ecNumber>
    </recommendedName>
    <alternativeName>
        <fullName evidence="15">Ribonuclease III</fullName>
        <shortName evidence="15">RNase III</shortName>
    </alternativeName>
</protein>
<keyword evidence="6 15" id="KW-0698">rRNA processing</keyword>
<dbReference type="InterPro" id="IPR036389">
    <property type="entry name" value="RNase_III_sf"/>
</dbReference>
<evidence type="ECO:0000256" key="14">
    <source>
        <dbReference type="ARBA" id="ARBA00022884"/>
    </source>
</evidence>
<dbReference type="HAMAP" id="MF_00104">
    <property type="entry name" value="RNase_III"/>
    <property type="match status" value="1"/>
</dbReference>
<dbReference type="NCBIfam" id="TIGR02191">
    <property type="entry name" value="RNaseIII"/>
    <property type="match status" value="1"/>
</dbReference>
<evidence type="ECO:0000256" key="1">
    <source>
        <dbReference type="ARBA" id="ARBA00000109"/>
    </source>
</evidence>
<accession>A0A5E4PG48</accession>
<dbReference type="InterPro" id="IPR011907">
    <property type="entry name" value="RNase_III"/>
</dbReference>
<dbReference type="SUPFAM" id="SSF69065">
    <property type="entry name" value="RNase III domain-like"/>
    <property type="match status" value="1"/>
</dbReference>
<gene>
    <name evidence="15 18" type="primary">rnc</name>
    <name evidence="18" type="ORF">AQUSIP_11110</name>
</gene>
<evidence type="ECO:0000313" key="19">
    <source>
        <dbReference type="Proteomes" id="UP000324194"/>
    </source>
</evidence>
<dbReference type="GO" id="GO:0042802">
    <property type="term" value="F:identical protein binding"/>
    <property type="evidence" value="ECO:0007669"/>
    <property type="project" value="UniProtKB-ARBA"/>
</dbReference>
<dbReference type="GO" id="GO:0019843">
    <property type="term" value="F:rRNA binding"/>
    <property type="evidence" value="ECO:0007669"/>
    <property type="project" value="UniProtKB-KW"/>
</dbReference>
<dbReference type="InterPro" id="IPR000999">
    <property type="entry name" value="RNase_III_dom"/>
</dbReference>
<dbReference type="Proteomes" id="UP000324194">
    <property type="component" value="Chromosome 1"/>
</dbReference>
<dbReference type="SUPFAM" id="SSF54768">
    <property type="entry name" value="dsRNA-binding domain-like"/>
    <property type="match status" value="1"/>
</dbReference>
<dbReference type="SMART" id="SM00358">
    <property type="entry name" value="DSRM"/>
    <property type="match status" value="1"/>
</dbReference>